<dbReference type="GO" id="GO:0006310">
    <property type="term" value="P:DNA recombination"/>
    <property type="evidence" value="ECO:0007669"/>
    <property type="project" value="UniProtKB-KW"/>
</dbReference>
<dbReference type="CDD" id="cd01185">
    <property type="entry name" value="INTN1_C_like"/>
    <property type="match status" value="1"/>
</dbReference>
<dbReference type="GO" id="GO:0003677">
    <property type="term" value="F:DNA binding"/>
    <property type="evidence" value="ECO:0007669"/>
    <property type="project" value="UniProtKB-KW"/>
</dbReference>
<reference evidence="6" key="1">
    <citation type="submission" date="2016-10" db="EMBL/GenBank/DDBJ databases">
        <authorList>
            <person name="Varghese N."/>
            <person name="Submissions S."/>
        </authorList>
    </citation>
    <scope>NUCLEOTIDE SEQUENCE [LARGE SCALE GENOMIC DNA]</scope>
    <source>
        <strain evidence="6">Jip14</strain>
    </source>
</reference>
<dbReference type="SUPFAM" id="SSF56349">
    <property type="entry name" value="DNA breaking-rejoining enzymes"/>
    <property type="match status" value="1"/>
</dbReference>
<dbReference type="InterPro" id="IPR035386">
    <property type="entry name" value="Arm-DNA-bind_5"/>
</dbReference>
<evidence type="ECO:0000313" key="5">
    <source>
        <dbReference type="EMBL" id="SEL30555.1"/>
    </source>
</evidence>
<feature type="domain" description="Tyr recombinase" evidence="4">
    <location>
        <begin position="223"/>
        <end position="407"/>
    </location>
</feature>
<name>A0A1H7P5M8_9SPHI</name>
<dbReference type="InterPro" id="IPR011010">
    <property type="entry name" value="DNA_brk_join_enz"/>
</dbReference>
<gene>
    <name evidence="5" type="ORF">SAMN05421740_104207</name>
</gene>
<keyword evidence="3" id="KW-0233">DNA recombination</keyword>
<sequence length="410" mass="47435">MKSRNTFGIHFVLRIPKQQKNGMATVYARITVNGRRSEISLKKKVAPKDWDDAKGRAKGKREEIQKLNSHIERVRTLIADGYHELVQQRKTMTVDAVKSLFLGTAEDTMTLRKLVEYHNRETAHKLAHGTLKNYHTTQRYIEKFLKEKYRRNDIALSELNYRFIMDFESYLQKYQPKDHHKPLGNNGIMKHIERFRKMVNMAIMMDWLAKDPFAKYRLHFDKVERGHLTQQELDILADRTFSIERLQSVLDMFLFSCYTGLAYIDLVNLMPENIVKGIDGGDWLVTHRQKTETVVKVPLLPQASTLILKYQDHPKASNGGTLFPVISNQRMNGYLKEIADICGINKTLTFHIARHTFATTVTLSNGVPIESVSKMLGHTSIRTTQIYAKVVEHKLSEDMQNLRERMASGS</sequence>
<dbReference type="InterPro" id="IPR025269">
    <property type="entry name" value="SAM-like_dom"/>
</dbReference>
<dbReference type="EMBL" id="FNZR01000004">
    <property type="protein sequence ID" value="SEL30555.1"/>
    <property type="molecule type" value="Genomic_DNA"/>
</dbReference>
<evidence type="ECO:0000256" key="3">
    <source>
        <dbReference type="ARBA" id="ARBA00023172"/>
    </source>
</evidence>
<protein>
    <submittedName>
        <fullName evidence="5">Site-specific recombinase XerD</fullName>
    </submittedName>
</protein>
<dbReference type="STRING" id="332977.SAMN05421740_104207"/>
<keyword evidence="6" id="KW-1185">Reference proteome</keyword>
<keyword evidence="2" id="KW-0238">DNA-binding</keyword>
<dbReference type="Pfam" id="PF00589">
    <property type="entry name" value="Phage_integrase"/>
    <property type="match status" value="1"/>
</dbReference>
<dbReference type="GO" id="GO:0015074">
    <property type="term" value="P:DNA integration"/>
    <property type="evidence" value="ECO:0007669"/>
    <property type="project" value="InterPro"/>
</dbReference>
<dbReference type="InterPro" id="IPR002104">
    <property type="entry name" value="Integrase_catalytic"/>
</dbReference>
<evidence type="ECO:0000313" key="6">
    <source>
        <dbReference type="Proteomes" id="UP000198916"/>
    </source>
</evidence>
<dbReference type="AlphaFoldDB" id="A0A1H7P5M8"/>
<organism evidence="5 6">
    <name type="scientific">Parapedobacter koreensis</name>
    <dbReference type="NCBI Taxonomy" id="332977"/>
    <lineage>
        <taxon>Bacteria</taxon>
        <taxon>Pseudomonadati</taxon>
        <taxon>Bacteroidota</taxon>
        <taxon>Sphingobacteriia</taxon>
        <taxon>Sphingobacteriales</taxon>
        <taxon>Sphingobacteriaceae</taxon>
        <taxon>Parapedobacter</taxon>
    </lineage>
</organism>
<dbReference type="InterPro" id="IPR013762">
    <property type="entry name" value="Integrase-like_cat_sf"/>
</dbReference>
<dbReference type="Pfam" id="PF17293">
    <property type="entry name" value="Arm-DNA-bind_5"/>
    <property type="match status" value="1"/>
</dbReference>
<dbReference type="Proteomes" id="UP000198916">
    <property type="component" value="Unassembled WGS sequence"/>
</dbReference>
<dbReference type="InterPro" id="IPR010998">
    <property type="entry name" value="Integrase_recombinase_N"/>
</dbReference>
<comment type="similarity">
    <text evidence="1">Belongs to the 'phage' integrase family.</text>
</comment>
<dbReference type="Gene3D" id="1.10.150.130">
    <property type="match status" value="1"/>
</dbReference>
<evidence type="ECO:0000259" key="4">
    <source>
        <dbReference type="PROSITE" id="PS51898"/>
    </source>
</evidence>
<dbReference type="OrthoDB" id="892893at2"/>
<dbReference type="PROSITE" id="PS51898">
    <property type="entry name" value="TYR_RECOMBINASE"/>
    <property type="match status" value="1"/>
</dbReference>
<proteinExistence type="inferred from homology"/>
<dbReference type="RefSeq" id="WP_090605761.1">
    <property type="nucleotide sequence ID" value="NZ_FNZR01000004.1"/>
</dbReference>
<accession>A0A1H7P5M8</accession>
<dbReference type="Gene3D" id="1.10.443.10">
    <property type="entry name" value="Intergrase catalytic core"/>
    <property type="match status" value="1"/>
</dbReference>
<evidence type="ECO:0000256" key="1">
    <source>
        <dbReference type="ARBA" id="ARBA00008857"/>
    </source>
</evidence>
<dbReference type="InterPro" id="IPR050090">
    <property type="entry name" value="Tyrosine_recombinase_XerCD"/>
</dbReference>
<dbReference type="PANTHER" id="PTHR30349">
    <property type="entry name" value="PHAGE INTEGRASE-RELATED"/>
    <property type="match status" value="1"/>
</dbReference>
<dbReference type="PANTHER" id="PTHR30349:SF64">
    <property type="entry name" value="PROPHAGE INTEGRASE INTD-RELATED"/>
    <property type="match status" value="1"/>
</dbReference>
<evidence type="ECO:0000256" key="2">
    <source>
        <dbReference type="ARBA" id="ARBA00023125"/>
    </source>
</evidence>
<dbReference type="Pfam" id="PF13102">
    <property type="entry name" value="Phage_int_SAM_5"/>
    <property type="match status" value="1"/>
</dbReference>